<feature type="transmembrane region" description="Helical" evidence="1">
    <location>
        <begin position="305"/>
        <end position="325"/>
    </location>
</feature>
<dbReference type="PANTHER" id="PTHR38434">
    <property type="entry name" value="BLL2549 PROTEIN"/>
    <property type="match status" value="1"/>
</dbReference>
<keyword evidence="1" id="KW-0472">Membrane</keyword>
<feature type="transmembrane region" description="Helical" evidence="1">
    <location>
        <begin position="279"/>
        <end position="298"/>
    </location>
</feature>
<organism evidence="2 3">
    <name type="scientific">Candidatus Roizmanbacteria bacterium CG_4_10_14_0_2_um_filter_39_13</name>
    <dbReference type="NCBI Taxonomy" id="1974825"/>
    <lineage>
        <taxon>Bacteria</taxon>
        <taxon>Candidatus Roizmaniibacteriota</taxon>
    </lineage>
</organism>
<evidence type="ECO:0000256" key="1">
    <source>
        <dbReference type="SAM" id="Phobius"/>
    </source>
</evidence>
<reference evidence="3" key="1">
    <citation type="submission" date="2017-09" db="EMBL/GenBank/DDBJ databases">
        <title>Depth-based differentiation of microbial function through sediment-hosted aquifers and enrichment of novel symbionts in the deep terrestrial subsurface.</title>
        <authorList>
            <person name="Probst A.J."/>
            <person name="Ladd B."/>
            <person name="Jarett J.K."/>
            <person name="Geller-Mcgrath D.E."/>
            <person name="Sieber C.M.K."/>
            <person name="Emerson J.B."/>
            <person name="Anantharaman K."/>
            <person name="Thomas B.C."/>
            <person name="Malmstrom R."/>
            <person name="Stieglmeier M."/>
            <person name="Klingl A."/>
            <person name="Woyke T."/>
            <person name="Ryan C.M."/>
            <person name="Banfield J.F."/>
        </authorList>
    </citation>
    <scope>NUCLEOTIDE SEQUENCE [LARGE SCALE GENOMIC DNA]</scope>
</reference>
<feature type="transmembrane region" description="Helical" evidence="1">
    <location>
        <begin position="331"/>
        <end position="350"/>
    </location>
</feature>
<feature type="transmembrane region" description="Helical" evidence="1">
    <location>
        <begin position="465"/>
        <end position="485"/>
    </location>
</feature>
<feature type="transmembrane region" description="Helical" evidence="1">
    <location>
        <begin position="190"/>
        <end position="207"/>
    </location>
</feature>
<comment type="caution">
    <text evidence="2">The sequence shown here is derived from an EMBL/GenBank/DDBJ whole genome shotgun (WGS) entry which is preliminary data.</text>
</comment>
<dbReference type="AlphaFoldDB" id="A0A2M7TW38"/>
<feature type="transmembrane region" description="Helical" evidence="1">
    <location>
        <begin position="551"/>
        <end position="567"/>
    </location>
</feature>
<dbReference type="InterPro" id="IPR019286">
    <property type="entry name" value="DUF2339_TM"/>
</dbReference>
<gene>
    <name evidence="2" type="ORF">COY16_05435</name>
</gene>
<keyword evidence="1" id="KW-1133">Transmembrane helix</keyword>
<dbReference type="Proteomes" id="UP000228503">
    <property type="component" value="Unassembled WGS sequence"/>
</dbReference>
<sequence>MSFLFTLISLIISIYALVKIHSIESKLNASSNPNIPQVVDQKTPPIISQIQNQSHSQTIPIPKNSPDPFQRLWSWFSHEWPLKTGALFILIGFVWLVSYAFLNNWIGPTGRITFGLIIGALTLFGGERRIKSIQSQGITLVGLGSGIMIISVYAAQEVYQMFPSTVALMLILLTTILTTFISLRHRVRSLAIFALIIGMMAPILIGSSGKSILGLYSYLLVITLGTIWIANRYAWKILTPLSLLAVTIYSLEYFLYGIFSQGTQLSANITPIEMTQLQFISITFISIFYFTSLTSIVTSKKATNYDLISAAGVAAFSLGWINGLVPEHFKSIIVLFTALSFAFGAYAIYIKTKIPSAVQIYTAISMVLLAIATAYQFDGPVLIIAFSLEALILPIFSDRFIGGSMTKFMLLYYILPFMLSFESITSPWRETNDIVIGTVVAASFLLSGIYFYYKNKENEKTIHTLSLGLSIIGGIYGLIWIWQILDSLFMGEYTARVISLFLYTIIGLSCYITGEIQLRKILQRFGLGILIYVIGRLLIVEVWDMELVPRIITFFLIGLMFIGSVLLRKTAKNHAQ</sequence>
<proteinExistence type="predicted"/>
<dbReference type="EMBL" id="PFOB01000067">
    <property type="protein sequence ID" value="PIZ62044.1"/>
    <property type="molecule type" value="Genomic_DNA"/>
</dbReference>
<dbReference type="PANTHER" id="PTHR38434:SF1">
    <property type="entry name" value="BLL2549 PROTEIN"/>
    <property type="match status" value="1"/>
</dbReference>
<name>A0A2M7TW38_9BACT</name>
<feature type="transmembrane region" description="Helical" evidence="1">
    <location>
        <begin position="6"/>
        <end position="23"/>
    </location>
</feature>
<dbReference type="Pfam" id="PF10101">
    <property type="entry name" value="DUF2339"/>
    <property type="match status" value="1"/>
</dbReference>
<evidence type="ECO:0008006" key="4">
    <source>
        <dbReference type="Google" id="ProtNLM"/>
    </source>
</evidence>
<keyword evidence="1" id="KW-0812">Transmembrane</keyword>
<feature type="transmembrane region" description="Helical" evidence="1">
    <location>
        <begin position="497"/>
        <end position="514"/>
    </location>
</feature>
<feature type="transmembrane region" description="Helical" evidence="1">
    <location>
        <begin position="161"/>
        <end position="183"/>
    </location>
</feature>
<feature type="transmembrane region" description="Helical" evidence="1">
    <location>
        <begin position="381"/>
        <end position="397"/>
    </location>
</feature>
<feature type="transmembrane region" description="Helical" evidence="1">
    <location>
        <begin position="434"/>
        <end position="453"/>
    </location>
</feature>
<feature type="transmembrane region" description="Helical" evidence="1">
    <location>
        <begin position="409"/>
        <end position="428"/>
    </location>
</feature>
<feature type="transmembrane region" description="Helical" evidence="1">
    <location>
        <begin position="213"/>
        <end position="230"/>
    </location>
</feature>
<feature type="transmembrane region" description="Helical" evidence="1">
    <location>
        <begin position="138"/>
        <end position="155"/>
    </location>
</feature>
<accession>A0A2M7TW38</accession>
<feature type="transmembrane region" description="Helical" evidence="1">
    <location>
        <begin position="80"/>
        <end position="102"/>
    </location>
</feature>
<feature type="transmembrane region" description="Helical" evidence="1">
    <location>
        <begin position="237"/>
        <end position="259"/>
    </location>
</feature>
<protein>
    <recommendedName>
        <fullName evidence="4">DUF2339 domain-containing protein</fullName>
    </recommendedName>
</protein>
<feature type="transmembrane region" description="Helical" evidence="1">
    <location>
        <begin position="521"/>
        <end position="539"/>
    </location>
</feature>
<evidence type="ECO:0000313" key="2">
    <source>
        <dbReference type="EMBL" id="PIZ62044.1"/>
    </source>
</evidence>
<feature type="transmembrane region" description="Helical" evidence="1">
    <location>
        <begin position="357"/>
        <end position="375"/>
    </location>
</feature>
<evidence type="ECO:0000313" key="3">
    <source>
        <dbReference type="Proteomes" id="UP000228503"/>
    </source>
</evidence>